<evidence type="ECO:0000313" key="4">
    <source>
        <dbReference type="Proteomes" id="UP000261500"/>
    </source>
</evidence>
<dbReference type="GO" id="GO:0050998">
    <property type="term" value="F:nitric-oxide synthase binding"/>
    <property type="evidence" value="ECO:0007669"/>
    <property type="project" value="TreeGrafter"/>
</dbReference>
<feature type="region of interest" description="Disordered" evidence="1">
    <location>
        <begin position="128"/>
        <end position="163"/>
    </location>
</feature>
<dbReference type="PROSITE" id="PS01179">
    <property type="entry name" value="PID"/>
    <property type="match status" value="1"/>
</dbReference>
<dbReference type="InterPro" id="IPR051133">
    <property type="entry name" value="Adapter_Engulfment-Domain"/>
</dbReference>
<evidence type="ECO:0000256" key="1">
    <source>
        <dbReference type="SAM" id="MobiDB-lite"/>
    </source>
</evidence>
<feature type="compositionally biased region" description="Polar residues" evidence="1">
    <location>
        <begin position="196"/>
        <end position="211"/>
    </location>
</feature>
<keyword evidence="4" id="KW-1185">Reference proteome</keyword>
<dbReference type="AlphaFoldDB" id="A0A3B3UVD0"/>
<reference evidence="3" key="2">
    <citation type="submission" date="2025-09" db="UniProtKB">
        <authorList>
            <consortium name="Ensembl"/>
        </authorList>
    </citation>
    <scope>IDENTIFICATION</scope>
</reference>
<organism evidence="3 4">
    <name type="scientific">Poecilia latipinna</name>
    <name type="common">sailfin molly</name>
    <dbReference type="NCBI Taxonomy" id="48699"/>
    <lineage>
        <taxon>Eukaryota</taxon>
        <taxon>Metazoa</taxon>
        <taxon>Chordata</taxon>
        <taxon>Craniata</taxon>
        <taxon>Vertebrata</taxon>
        <taxon>Euteleostomi</taxon>
        <taxon>Actinopterygii</taxon>
        <taxon>Neopterygii</taxon>
        <taxon>Teleostei</taxon>
        <taxon>Neoteleostei</taxon>
        <taxon>Acanthomorphata</taxon>
        <taxon>Ovalentaria</taxon>
        <taxon>Atherinomorphae</taxon>
        <taxon>Cyprinodontiformes</taxon>
        <taxon>Poeciliidae</taxon>
        <taxon>Poeciliinae</taxon>
        <taxon>Poecilia</taxon>
    </lineage>
</organism>
<protein>
    <recommendedName>
        <fullName evidence="2">PID domain-containing protein</fullName>
    </recommendedName>
</protein>
<dbReference type="Ensembl" id="ENSPLAT00000025905.1">
    <property type="protein sequence ID" value="ENSPLAP00000016833.1"/>
    <property type="gene ID" value="ENSPLAG00000000455.1"/>
</dbReference>
<accession>A0A3B3UVD0</accession>
<name>A0A3B3UVD0_9TELE</name>
<reference evidence="3" key="1">
    <citation type="submission" date="2025-08" db="UniProtKB">
        <authorList>
            <consortium name="Ensembl"/>
        </authorList>
    </citation>
    <scope>IDENTIFICATION</scope>
</reference>
<dbReference type="PANTHER" id="PTHR11232">
    <property type="entry name" value="PHOSPHOTYROSINE INTERACTION DOMAIN-CONTAINING FAMILY MEMBER"/>
    <property type="match status" value="1"/>
</dbReference>
<dbReference type="InterPro" id="IPR011993">
    <property type="entry name" value="PH-like_dom_sf"/>
</dbReference>
<dbReference type="InterPro" id="IPR006020">
    <property type="entry name" value="PTB/PI_dom"/>
</dbReference>
<dbReference type="Pfam" id="PF00640">
    <property type="entry name" value="PID"/>
    <property type="match status" value="1"/>
</dbReference>
<dbReference type="Proteomes" id="UP000261500">
    <property type="component" value="Unplaced"/>
</dbReference>
<dbReference type="PANTHER" id="PTHR11232:SF76">
    <property type="entry name" value="CARBOXYL-TERMINAL PDZ LIGAND OF NEURONAL NITRIC OXIDE SYNTHASE PROTEIN"/>
    <property type="match status" value="1"/>
</dbReference>
<dbReference type="GeneTree" id="ENSGT00510000046975"/>
<evidence type="ECO:0000313" key="3">
    <source>
        <dbReference type="Ensembl" id="ENSPLAP00000016833.1"/>
    </source>
</evidence>
<dbReference type="STRING" id="48699.ENSPLAP00000016833"/>
<sequence>MFLSYYRLTHCLVWDFSHSVSLCLTEKKKKFWTLMFFVADICKRKLSLLINITLNVKKKKKICLIFYVSHDSQDLKIFSYIARDGQSNVFRCNVFKSKKKSQAMRIVRTVGQAFEVCHKLSLQHTQQNADGKADCNGEKNGGDSSARELTGAEKAPASVAEETDIDAEDVVQVPTAEDLNLNRGVTDLDATAKTPDLTQSENKVNHTSSVRQVPRLTAPFPRLFLPSHH</sequence>
<feature type="domain" description="PID" evidence="2">
    <location>
        <begin position="60"/>
        <end position="119"/>
    </location>
</feature>
<dbReference type="Gene3D" id="2.30.29.30">
    <property type="entry name" value="Pleckstrin-homology domain (PH domain)/Phosphotyrosine-binding domain (PTB)"/>
    <property type="match status" value="1"/>
</dbReference>
<feature type="compositionally biased region" description="Basic and acidic residues" evidence="1">
    <location>
        <begin position="131"/>
        <end position="141"/>
    </location>
</feature>
<proteinExistence type="predicted"/>
<dbReference type="SUPFAM" id="SSF50729">
    <property type="entry name" value="PH domain-like"/>
    <property type="match status" value="1"/>
</dbReference>
<feature type="region of interest" description="Disordered" evidence="1">
    <location>
        <begin position="186"/>
        <end position="213"/>
    </location>
</feature>
<evidence type="ECO:0000259" key="2">
    <source>
        <dbReference type="PROSITE" id="PS01179"/>
    </source>
</evidence>